<dbReference type="PRINTS" id="PR00364">
    <property type="entry name" value="DISEASERSIST"/>
</dbReference>
<keyword evidence="4" id="KW-0067">ATP-binding</keyword>
<dbReference type="InterPro" id="IPR032675">
    <property type="entry name" value="LRR_dom_sf"/>
</dbReference>
<evidence type="ECO:0000313" key="8">
    <source>
        <dbReference type="Proteomes" id="UP001054252"/>
    </source>
</evidence>
<reference evidence="7 8" key="1">
    <citation type="journal article" date="2021" name="Commun. Biol.">
        <title>The genome of Shorea leprosula (Dipterocarpaceae) highlights the ecological relevance of drought in aseasonal tropical rainforests.</title>
        <authorList>
            <person name="Ng K.K.S."/>
            <person name="Kobayashi M.J."/>
            <person name="Fawcett J.A."/>
            <person name="Hatakeyama M."/>
            <person name="Paape T."/>
            <person name="Ng C.H."/>
            <person name="Ang C.C."/>
            <person name="Tnah L.H."/>
            <person name="Lee C.T."/>
            <person name="Nishiyama T."/>
            <person name="Sese J."/>
            <person name="O'Brien M.J."/>
            <person name="Copetti D."/>
            <person name="Mohd Noor M.I."/>
            <person name="Ong R.C."/>
            <person name="Putra M."/>
            <person name="Sireger I.Z."/>
            <person name="Indrioko S."/>
            <person name="Kosugi Y."/>
            <person name="Izuno A."/>
            <person name="Isagi Y."/>
            <person name="Lee S.L."/>
            <person name="Shimizu K.K."/>
        </authorList>
    </citation>
    <scope>NUCLEOTIDE SEQUENCE [LARGE SCALE GENOMIC DNA]</scope>
    <source>
        <strain evidence="7">214</strain>
    </source>
</reference>
<organism evidence="7 8">
    <name type="scientific">Rubroshorea leprosula</name>
    <dbReference type="NCBI Taxonomy" id="152421"/>
    <lineage>
        <taxon>Eukaryota</taxon>
        <taxon>Viridiplantae</taxon>
        <taxon>Streptophyta</taxon>
        <taxon>Embryophyta</taxon>
        <taxon>Tracheophyta</taxon>
        <taxon>Spermatophyta</taxon>
        <taxon>Magnoliopsida</taxon>
        <taxon>eudicotyledons</taxon>
        <taxon>Gunneridae</taxon>
        <taxon>Pentapetalae</taxon>
        <taxon>rosids</taxon>
        <taxon>malvids</taxon>
        <taxon>Malvales</taxon>
        <taxon>Dipterocarpaceae</taxon>
        <taxon>Rubroshorea</taxon>
    </lineage>
</organism>
<evidence type="ECO:0000256" key="3">
    <source>
        <dbReference type="ARBA" id="ARBA00022821"/>
    </source>
</evidence>
<dbReference type="Pfam" id="PF00931">
    <property type="entry name" value="NB-ARC"/>
    <property type="match status" value="1"/>
</dbReference>
<dbReference type="InterPro" id="IPR042197">
    <property type="entry name" value="Apaf_helical"/>
</dbReference>
<dbReference type="InterPro" id="IPR057135">
    <property type="entry name" value="At4g27190-like_LRR"/>
</dbReference>
<dbReference type="Pfam" id="PF23247">
    <property type="entry name" value="LRR_RPS2"/>
    <property type="match status" value="1"/>
</dbReference>
<dbReference type="EMBL" id="BPVZ01000072">
    <property type="protein sequence ID" value="GKV26371.1"/>
    <property type="molecule type" value="Genomic_DNA"/>
</dbReference>
<feature type="domain" description="AAA+ ATPase" evidence="6">
    <location>
        <begin position="182"/>
        <end position="326"/>
    </location>
</feature>
<sequence>MADIGIEVVKAAVGKLTEKLVDPLSKLIWIQITRVLKWKSNVKNLKRKAEKLTEEIERVLQFTDAAHRKGEEVTLNVKNWLTKAENYKREIEELEGDEDKAKKKCFAGLCPNPKARYQISKKVEKYLEAVAPLLEEASGPKFPDSYRPPPEEISTAAVEGFEQFDSRIPTLNRVMEALRSASVDKIGIHGLPGVGKTMLAKEVARQAKKVQLFDVVVMAPVKKNPDLKKIQGDLADKLGLQLNGETEFGRANQLKAYLKRKKKILVILDDIWARLDLGELGIPFEDKKNEASSTEEEQLQCKILLTSRDLNALEDMGTHEYIQVGTLQDAEAWTLLKKIVGDEVENSELLLTAREIVEKCAGLPLAVETVGKALKGKDSHVWRDALLQLKRPSEENFTGIPANVYSAIELSYNHLEGKELQQTFLLCCLLGHNSSIGDLLTYGIGLDLFRNVKTTEEARDRVLTLVSKLKSSSLLLDGRHNGLFDMHDIVHDVAILIALMSQHLLSIAEDNIPKEWSDREALENFKWISLQNANVSELPDELECPQLTLFYLESKDPSMKIPENFFRGTQKLRVLDFTNMCFSSLPSSICLLKNLHTLHVNGGVLEDMAIIGKLTSLEVLNLAQSDIVEVPTEIGQLTQLKLLDLSDCTKLKMIQPHVLASLSKLEELYLRNSFDQWDAGEGGNQRNASLAELKYLHNLAALDVHVCDVQQIPKVDLLFQRLKRYKIFIGDVWGRRGSSFKSSNLLKLELNTSISCSHSIFVLLKKTEELHLEVLKGFKNVVYELEDAGFQELKYLHVKNAPEVEHIVNSSVGSVFPLLEELFLQNLDNLVKICPGRFRGRSFSRLSIITVKSCDQLKNLFPFSVARQLHKVREIRVMECSNMTEIVDEELQGVMEIAEGSETFELGQLRSLQLQYLPKFIRLCHGNEETNDPSSNSAPLFDEKVFKFSCIQYIGVHKN</sequence>
<accession>A0AAV5KPB5</accession>
<dbReference type="GO" id="GO:0006952">
    <property type="term" value="P:defense response"/>
    <property type="evidence" value="ECO:0007669"/>
    <property type="project" value="UniProtKB-KW"/>
</dbReference>
<dbReference type="PANTHER" id="PTHR33463:SF198">
    <property type="entry name" value="RPP4C3"/>
    <property type="match status" value="1"/>
</dbReference>
<keyword evidence="2" id="KW-0547">Nucleotide-binding</keyword>
<dbReference type="InterPro" id="IPR050905">
    <property type="entry name" value="Plant_NBS-LRR"/>
</dbReference>
<feature type="coiled-coil region" evidence="5">
    <location>
        <begin position="35"/>
        <end position="104"/>
    </location>
</feature>
<keyword evidence="5" id="KW-0175">Coiled coil</keyword>
<evidence type="ECO:0000313" key="7">
    <source>
        <dbReference type="EMBL" id="GKV26371.1"/>
    </source>
</evidence>
<dbReference type="InterPro" id="IPR002182">
    <property type="entry name" value="NB-ARC"/>
</dbReference>
<dbReference type="AlphaFoldDB" id="A0AAV5KPB5"/>
<evidence type="ECO:0000259" key="6">
    <source>
        <dbReference type="SMART" id="SM00382"/>
    </source>
</evidence>
<dbReference type="InterPro" id="IPR027417">
    <property type="entry name" value="P-loop_NTPase"/>
</dbReference>
<evidence type="ECO:0000256" key="5">
    <source>
        <dbReference type="SAM" id="Coils"/>
    </source>
</evidence>
<dbReference type="GO" id="GO:0043531">
    <property type="term" value="F:ADP binding"/>
    <property type="evidence" value="ECO:0007669"/>
    <property type="project" value="InterPro"/>
</dbReference>
<dbReference type="Gene3D" id="3.40.50.300">
    <property type="entry name" value="P-loop containing nucleotide triphosphate hydrolases"/>
    <property type="match status" value="1"/>
</dbReference>
<dbReference type="SMART" id="SM00382">
    <property type="entry name" value="AAA"/>
    <property type="match status" value="1"/>
</dbReference>
<gene>
    <name evidence="7" type="ORF">SLEP1_g35691</name>
</gene>
<dbReference type="SUPFAM" id="SSF52540">
    <property type="entry name" value="P-loop containing nucleoside triphosphate hydrolases"/>
    <property type="match status" value="1"/>
</dbReference>
<dbReference type="InterPro" id="IPR003593">
    <property type="entry name" value="AAA+_ATPase"/>
</dbReference>
<keyword evidence="8" id="KW-1185">Reference proteome</keyword>
<dbReference type="PANTHER" id="PTHR33463">
    <property type="entry name" value="NB-ARC DOMAIN-CONTAINING PROTEIN-RELATED"/>
    <property type="match status" value="1"/>
</dbReference>
<dbReference type="Gene3D" id="3.80.10.10">
    <property type="entry name" value="Ribonuclease Inhibitor"/>
    <property type="match status" value="1"/>
</dbReference>
<dbReference type="GO" id="GO:0005524">
    <property type="term" value="F:ATP binding"/>
    <property type="evidence" value="ECO:0007669"/>
    <property type="project" value="UniProtKB-KW"/>
</dbReference>
<dbReference type="Gene3D" id="1.10.8.430">
    <property type="entry name" value="Helical domain of apoptotic protease-activating factors"/>
    <property type="match status" value="1"/>
</dbReference>
<evidence type="ECO:0000256" key="1">
    <source>
        <dbReference type="ARBA" id="ARBA00008894"/>
    </source>
</evidence>
<dbReference type="SUPFAM" id="SSF52058">
    <property type="entry name" value="L domain-like"/>
    <property type="match status" value="1"/>
</dbReference>
<comment type="caution">
    <text evidence="7">The sequence shown here is derived from an EMBL/GenBank/DDBJ whole genome shotgun (WGS) entry which is preliminary data.</text>
</comment>
<dbReference type="Proteomes" id="UP001054252">
    <property type="component" value="Unassembled WGS sequence"/>
</dbReference>
<protein>
    <recommendedName>
        <fullName evidence="6">AAA+ ATPase domain-containing protein</fullName>
    </recommendedName>
</protein>
<name>A0AAV5KPB5_9ROSI</name>
<evidence type="ECO:0000256" key="2">
    <source>
        <dbReference type="ARBA" id="ARBA00022741"/>
    </source>
</evidence>
<evidence type="ECO:0000256" key="4">
    <source>
        <dbReference type="ARBA" id="ARBA00022840"/>
    </source>
</evidence>
<comment type="similarity">
    <text evidence="1">Belongs to the disease resistance NB-LRR family.</text>
</comment>
<keyword evidence="3" id="KW-0611">Plant defense</keyword>
<proteinExistence type="inferred from homology"/>